<feature type="compositionally biased region" description="Low complexity" evidence="1">
    <location>
        <begin position="125"/>
        <end position="143"/>
    </location>
</feature>
<accession>A0AA35ZD84</accession>
<proteinExistence type="predicted"/>
<dbReference type="Proteomes" id="UP001177003">
    <property type="component" value="Chromosome 6"/>
</dbReference>
<feature type="region of interest" description="Disordered" evidence="1">
    <location>
        <begin position="1"/>
        <end position="55"/>
    </location>
</feature>
<reference evidence="2" key="1">
    <citation type="submission" date="2023-04" db="EMBL/GenBank/DDBJ databases">
        <authorList>
            <person name="Vijverberg K."/>
            <person name="Xiong W."/>
            <person name="Schranz E."/>
        </authorList>
    </citation>
    <scope>NUCLEOTIDE SEQUENCE</scope>
</reference>
<feature type="region of interest" description="Disordered" evidence="1">
    <location>
        <begin position="157"/>
        <end position="183"/>
    </location>
</feature>
<sequence>MSSNRPSIRVRGQLSIPSTFTHRTSTEDDQSVDSRGQIKDGQQSKKRPKISLSAFLDRKLQKTSDSSKLVQGKERPFFTLGGANDSLHKTNLDQKTEGPELNGILTVLENFKPIKNNKDTVSLNQEESQTQHSTTTHVTQESQIQDLTKSRNAFQGLLRKPPAPKGLVVLGGDPKPKQTKHRKSFIRNKKPLPHYNHYAGGSGWWDSDMEGIDNEAVGFNEVWEGVGSTTLGGLDWH</sequence>
<dbReference type="PANTHER" id="PTHR38382">
    <property type="entry name" value="RNA-BINDING PROTEIN"/>
    <property type="match status" value="1"/>
</dbReference>
<dbReference type="AlphaFoldDB" id="A0AA35ZD84"/>
<protein>
    <submittedName>
        <fullName evidence="2">Uncharacterized protein</fullName>
    </submittedName>
</protein>
<evidence type="ECO:0000313" key="3">
    <source>
        <dbReference type="Proteomes" id="UP001177003"/>
    </source>
</evidence>
<gene>
    <name evidence="2" type="ORF">LSALG_LOCUS29627</name>
</gene>
<organism evidence="2 3">
    <name type="scientific">Lactuca saligna</name>
    <name type="common">Willowleaf lettuce</name>
    <dbReference type="NCBI Taxonomy" id="75948"/>
    <lineage>
        <taxon>Eukaryota</taxon>
        <taxon>Viridiplantae</taxon>
        <taxon>Streptophyta</taxon>
        <taxon>Embryophyta</taxon>
        <taxon>Tracheophyta</taxon>
        <taxon>Spermatophyta</taxon>
        <taxon>Magnoliopsida</taxon>
        <taxon>eudicotyledons</taxon>
        <taxon>Gunneridae</taxon>
        <taxon>Pentapetalae</taxon>
        <taxon>asterids</taxon>
        <taxon>campanulids</taxon>
        <taxon>Asterales</taxon>
        <taxon>Asteraceae</taxon>
        <taxon>Cichorioideae</taxon>
        <taxon>Cichorieae</taxon>
        <taxon>Lactucinae</taxon>
        <taxon>Lactuca</taxon>
    </lineage>
</organism>
<keyword evidence="3" id="KW-1185">Reference proteome</keyword>
<evidence type="ECO:0000256" key="1">
    <source>
        <dbReference type="SAM" id="MobiDB-lite"/>
    </source>
</evidence>
<evidence type="ECO:0000313" key="2">
    <source>
        <dbReference type="EMBL" id="CAI9290436.1"/>
    </source>
</evidence>
<feature type="region of interest" description="Disordered" evidence="1">
    <location>
        <begin position="124"/>
        <end position="145"/>
    </location>
</feature>
<dbReference type="EMBL" id="OX465082">
    <property type="protein sequence ID" value="CAI9290436.1"/>
    <property type="molecule type" value="Genomic_DNA"/>
</dbReference>
<name>A0AA35ZD84_LACSI</name>
<dbReference type="PANTHER" id="PTHR38382:SF1">
    <property type="entry name" value="RNA-BINDING PROTEIN"/>
    <property type="match status" value="1"/>
</dbReference>